<reference evidence="4" key="1">
    <citation type="journal article" date="2014" name="Int. J. Syst. Evol. Microbiol.">
        <title>Complete genome sequence of Corynebacterium casei LMG S-19264T (=DSM 44701T), isolated from a smear-ripened cheese.</title>
        <authorList>
            <consortium name="US DOE Joint Genome Institute (JGI-PGF)"/>
            <person name="Walter F."/>
            <person name="Albersmeier A."/>
            <person name="Kalinowski J."/>
            <person name="Ruckert C."/>
        </authorList>
    </citation>
    <scope>NUCLEOTIDE SEQUENCE</scope>
    <source>
        <strain evidence="4">CGMCC 1.12181</strain>
    </source>
</reference>
<keyword evidence="4" id="KW-0378">Hydrolase</keyword>
<proteinExistence type="inferred from homology"/>
<comment type="caution">
    <text evidence="4">The sequence shown here is derived from an EMBL/GenBank/DDBJ whole genome shotgun (WGS) entry which is preliminary data.</text>
</comment>
<dbReference type="GO" id="GO:0047372">
    <property type="term" value="F:monoacylglycerol lipase activity"/>
    <property type="evidence" value="ECO:0007669"/>
    <property type="project" value="TreeGrafter"/>
</dbReference>
<dbReference type="Proteomes" id="UP000605253">
    <property type="component" value="Unassembled WGS sequence"/>
</dbReference>
<dbReference type="InterPro" id="IPR029058">
    <property type="entry name" value="AB_hydrolase_fold"/>
</dbReference>
<dbReference type="GO" id="GO:0034338">
    <property type="term" value="F:short-chain carboxylesterase activity"/>
    <property type="evidence" value="ECO:0007669"/>
    <property type="project" value="TreeGrafter"/>
</dbReference>
<dbReference type="InterPro" id="IPR012020">
    <property type="entry name" value="ABHD4"/>
</dbReference>
<sequence length="316" mass="36206">MIIYRPRLKPKNRHLQSILASAKWRLWPLRHNNPVKEVGQKELIKTPLATLQGFYSPQPKNNKQTAILIHGWEGSAMSTYLQRMAHQLYAAGIGVYRLNLRDHGDSHHLNEALFHSCRLDEVVASLKQLQARFVGQDLYLIGFSLGGNFAVRAAADRDLSFTGVYAVSPPVNPENSMQAIEASKLYGPYFLRKWKRSLAIKQNHFPHLFEGHPWQQLNSLKELTETLVLKHTEYKTIEAYFYGYSLTPEVIKNINSPTQIITAWDDPVIPFADFSTIDRLSNIKLVTTPTGGHCGFIKNWRLHSWVEDYIINEIQS</sequence>
<feature type="domain" description="Serine aminopeptidase S33" evidence="3">
    <location>
        <begin position="62"/>
        <end position="272"/>
    </location>
</feature>
<evidence type="ECO:0000313" key="5">
    <source>
        <dbReference type="Proteomes" id="UP000605253"/>
    </source>
</evidence>
<keyword evidence="5" id="KW-1185">Reference proteome</keyword>
<dbReference type="InterPro" id="IPR022742">
    <property type="entry name" value="Hydrolase_4"/>
</dbReference>
<reference evidence="4" key="2">
    <citation type="submission" date="2020-09" db="EMBL/GenBank/DDBJ databases">
        <authorList>
            <person name="Sun Q."/>
            <person name="Zhou Y."/>
        </authorList>
    </citation>
    <scope>NUCLEOTIDE SEQUENCE</scope>
    <source>
        <strain evidence="4">CGMCC 1.12181</strain>
    </source>
</reference>
<feature type="active site" description="Charge relay system" evidence="2">
    <location>
        <position position="144"/>
    </location>
</feature>
<evidence type="ECO:0000259" key="3">
    <source>
        <dbReference type="Pfam" id="PF12146"/>
    </source>
</evidence>
<organism evidence="4 5">
    <name type="scientific">Marinicella pacifica</name>
    <dbReference type="NCBI Taxonomy" id="1171543"/>
    <lineage>
        <taxon>Bacteria</taxon>
        <taxon>Pseudomonadati</taxon>
        <taxon>Pseudomonadota</taxon>
        <taxon>Gammaproteobacteria</taxon>
        <taxon>Lysobacterales</taxon>
        <taxon>Marinicellaceae</taxon>
        <taxon>Marinicella</taxon>
    </lineage>
</organism>
<dbReference type="PANTHER" id="PTHR10794">
    <property type="entry name" value="ABHYDROLASE DOMAIN-CONTAINING PROTEIN"/>
    <property type="match status" value="1"/>
</dbReference>
<gene>
    <name evidence="4" type="ORF">GCM10011365_04800</name>
</gene>
<dbReference type="InterPro" id="IPR050960">
    <property type="entry name" value="AB_hydrolase_4_sf"/>
</dbReference>
<evidence type="ECO:0000256" key="2">
    <source>
        <dbReference type="PIRSR" id="PIRSR005211-1"/>
    </source>
</evidence>
<protein>
    <submittedName>
        <fullName evidence="4">Alpha/beta hydrolase</fullName>
    </submittedName>
</protein>
<dbReference type="RefSeq" id="WP_188364085.1">
    <property type="nucleotide sequence ID" value="NZ_BAABJF010000032.1"/>
</dbReference>
<name>A0A917CFD6_9GAMM</name>
<dbReference type="EMBL" id="BMEO01000002">
    <property type="protein sequence ID" value="GGF86796.1"/>
    <property type="molecule type" value="Genomic_DNA"/>
</dbReference>
<comment type="similarity">
    <text evidence="1">Belongs to the AB hydrolase superfamily. AB hydrolase 4 family.</text>
</comment>
<evidence type="ECO:0000256" key="1">
    <source>
        <dbReference type="ARBA" id="ARBA00010884"/>
    </source>
</evidence>
<dbReference type="Pfam" id="PF12146">
    <property type="entry name" value="Hydrolase_4"/>
    <property type="match status" value="1"/>
</dbReference>
<dbReference type="Gene3D" id="3.40.50.1820">
    <property type="entry name" value="alpha/beta hydrolase"/>
    <property type="match status" value="1"/>
</dbReference>
<feature type="active site" description="Charge relay system" evidence="2">
    <location>
        <position position="266"/>
    </location>
</feature>
<dbReference type="SUPFAM" id="SSF53474">
    <property type="entry name" value="alpha/beta-Hydrolases"/>
    <property type="match status" value="1"/>
</dbReference>
<dbReference type="AlphaFoldDB" id="A0A917CFD6"/>
<dbReference type="PIRSF" id="PIRSF005211">
    <property type="entry name" value="Ab_hydro_YheT"/>
    <property type="match status" value="1"/>
</dbReference>
<evidence type="ECO:0000313" key="4">
    <source>
        <dbReference type="EMBL" id="GGF86796.1"/>
    </source>
</evidence>
<dbReference type="PANTHER" id="PTHR10794:SF63">
    <property type="entry name" value="ALPHA_BETA HYDROLASE 1, ISOFORM A"/>
    <property type="match status" value="1"/>
</dbReference>
<accession>A0A917CFD6</accession>
<feature type="active site" description="Charge relay system" evidence="2">
    <location>
        <position position="293"/>
    </location>
</feature>